<feature type="compositionally biased region" description="Low complexity" evidence="1">
    <location>
        <begin position="658"/>
        <end position="669"/>
    </location>
</feature>
<name>I0YMK0_COCSC</name>
<dbReference type="KEGG" id="csl:COCSUDRAFT_58365"/>
<gene>
    <name evidence="3" type="ORF">COCSUDRAFT_58365</name>
</gene>
<feature type="compositionally biased region" description="Pro residues" evidence="1">
    <location>
        <begin position="698"/>
        <end position="724"/>
    </location>
</feature>
<feature type="compositionally biased region" description="Low complexity" evidence="1">
    <location>
        <begin position="905"/>
        <end position="916"/>
    </location>
</feature>
<dbReference type="GeneID" id="17037591"/>
<keyword evidence="2" id="KW-1133">Transmembrane helix</keyword>
<feature type="compositionally biased region" description="Pro residues" evidence="1">
    <location>
        <begin position="670"/>
        <end position="679"/>
    </location>
</feature>
<evidence type="ECO:0000313" key="3">
    <source>
        <dbReference type="EMBL" id="EIE19619.1"/>
    </source>
</evidence>
<feature type="compositionally biased region" description="Basic and acidic residues" evidence="1">
    <location>
        <begin position="75"/>
        <end position="90"/>
    </location>
</feature>
<protein>
    <submittedName>
        <fullName evidence="3">Uncharacterized protein</fullName>
    </submittedName>
</protein>
<feature type="compositionally biased region" description="Low complexity" evidence="1">
    <location>
        <begin position="182"/>
        <end position="194"/>
    </location>
</feature>
<feature type="transmembrane region" description="Helical" evidence="2">
    <location>
        <begin position="811"/>
        <end position="832"/>
    </location>
</feature>
<feature type="compositionally biased region" description="Low complexity" evidence="1">
    <location>
        <begin position="36"/>
        <end position="48"/>
    </location>
</feature>
<dbReference type="Proteomes" id="UP000007264">
    <property type="component" value="Unassembled WGS sequence"/>
</dbReference>
<evidence type="ECO:0000256" key="1">
    <source>
        <dbReference type="SAM" id="MobiDB-lite"/>
    </source>
</evidence>
<dbReference type="RefSeq" id="XP_005644163.1">
    <property type="nucleotide sequence ID" value="XM_005644106.1"/>
</dbReference>
<feature type="compositionally biased region" description="Polar residues" evidence="1">
    <location>
        <begin position="741"/>
        <end position="750"/>
    </location>
</feature>
<dbReference type="AlphaFoldDB" id="I0YMK0"/>
<feature type="region of interest" description="Disordered" evidence="1">
    <location>
        <begin position="1"/>
        <end position="103"/>
    </location>
</feature>
<dbReference type="OrthoDB" id="10559677at2759"/>
<organism evidence="3 4">
    <name type="scientific">Coccomyxa subellipsoidea (strain C-169)</name>
    <name type="common">Green microalga</name>
    <dbReference type="NCBI Taxonomy" id="574566"/>
    <lineage>
        <taxon>Eukaryota</taxon>
        <taxon>Viridiplantae</taxon>
        <taxon>Chlorophyta</taxon>
        <taxon>core chlorophytes</taxon>
        <taxon>Trebouxiophyceae</taxon>
        <taxon>Trebouxiophyceae incertae sedis</taxon>
        <taxon>Coccomyxaceae</taxon>
        <taxon>Coccomyxa</taxon>
        <taxon>Coccomyxa subellipsoidea</taxon>
    </lineage>
</organism>
<accession>I0YMK0</accession>
<keyword evidence="2" id="KW-0812">Transmembrane</keyword>
<proteinExistence type="predicted"/>
<feature type="region of interest" description="Disordered" evidence="1">
    <location>
        <begin position="697"/>
        <end position="761"/>
    </location>
</feature>
<dbReference type="EMBL" id="AGSI01000018">
    <property type="protein sequence ID" value="EIE19619.1"/>
    <property type="molecule type" value="Genomic_DNA"/>
</dbReference>
<feature type="region of interest" description="Disordered" evidence="1">
    <location>
        <begin position="155"/>
        <end position="246"/>
    </location>
</feature>
<sequence length="942" mass="98258">MAARGWLGVSDENCSPNESRSRETTPDIFDIGVLTSSSESPYSPRSNPFGKRPSQRTPGALAFVRRLSELSTPEGEAKLDTMRQGHEGKEPWQPSPEVSAEALQSSWDAVGRIDELVGEQVGNSGQSPLPKLPNLATVQEASHLAELAESELALTWTGSRVKTEEGSASWRKRISNPTFHGSPSPTSSRASSASEPLLNAAGYSGSVRAPRGGGGSPAAVDSGVSSPFRTPRAAAGQPPVTPPTEDALRSSAELFPRSFRIQRSGSSDSLASLLSMTSDITVRESSFEGTREGTALETILEPGETPERREDRTYFGRTNVLGNPAQLVLGDVPPAAQPGGPETPRTQVLRVEGAFASPIEVQAAQGPRVEPPLYLDAATASQELLYSGVSLIFPRPAVLGGPKEANKADASAASAWLQRQGAATPYAQLSQPSSLTPVIRRARAAHAEASTREQRGSGRGPALAWSTALLVLQLLLILAPFVLILTMPALLPTLPNLGSHPTTSSKAASLSSAATFPGVTAGRSAGAAWWTKPWTSTASLFSRSSKAPSGPVDTAADFLHRLFRQETPQGTHAFFGLLPRASATTPTPHLDKLLSRAADWWSGISGRLRPATAAGKPPRKLPPPRGAAVDAGLKPAAAAERKTPAQRSLQRAQDLKPKVSVSAPAAHAPAQPPPPPPAVPKQARPHVLFHRIAVPAKPQAPPAAAPKQAPPASKPAQPSAPPQVQPHVVKSKPIVEPKSSRAGSGKSTLQGLGARVRTSTRRLTASAEKAVKALKRDAADAAEGMLLRGRALLPRNLPSLPRALQAHGQGITAAAAIATLIGILAALITSVVRGAPAQQEPLDGVPAPATPAGSVPSAVAPGREAPRTTSRRVRRAAAEEGPVSPRRGLRQPVPAASMPPPATPRPTAGRAARTAPVSAEDSRTYTPCSQLRETPVPPAWGP</sequence>
<evidence type="ECO:0000256" key="2">
    <source>
        <dbReference type="SAM" id="Phobius"/>
    </source>
</evidence>
<keyword evidence="2" id="KW-0472">Membrane</keyword>
<feature type="region of interest" description="Disordered" evidence="1">
    <location>
        <begin position="838"/>
        <end position="942"/>
    </location>
</feature>
<reference evidence="3 4" key="1">
    <citation type="journal article" date="2012" name="Genome Biol.">
        <title>The genome of the polar eukaryotic microalga coccomyxa subellipsoidea reveals traits of cold adaptation.</title>
        <authorList>
            <person name="Blanc G."/>
            <person name="Agarkova I."/>
            <person name="Grimwood J."/>
            <person name="Kuo A."/>
            <person name="Brueggeman A."/>
            <person name="Dunigan D."/>
            <person name="Gurnon J."/>
            <person name="Ladunga I."/>
            <person name="Lindquist E."/>
            <person name="Lucas S."/>
            <person name="Pangilinan J."/>
            <person name="Proschold T."/>
            <person name="Salamov A."/>
            <person name="Schmutz J."/>
            <person name="Weeks D."/>
            <person name="Yamada T."/>
            <person name="Claverie J.M."/>
            <person name="Grigoriev I."/>
            <person name="Van Etten J."/>
            <person name="Lomsadze A."/>
            <person name="Borodovsky M."/>
        </authorList>
    </citation>
    <scope>NUCLEOTIDE SEQUENCE [LARGE SCALE GENOMIC DNA]</scope>
    <source>
        <strain evidence="3 4">C-169</strain>
    </source>
</reference>
<comment type="caution">
    <text evidence="3">The sequence shown here is derived from an EMBL/GenBank/DDBJ whole genome shotgun (WGS) entry which is preliminary data.</text>
</comment>
<feature type="region of interest" description="Disordered" evidence="1">
    <location>
        <begin position="608"/>
        <end position="682"/>
    </location>
</feature>
<keyword evidence="4" id="KW-1185">Reference proteome</keyword>
<evidence type="ECO:0000313" key="4">
    <source>
        <dbReference type="Proteomes" id="UP000007264"/>
    </source>
</evidence>